<protein>
    <submittedName>
        <fullName evidence="1">Uncharacterized protein</fullName>
    </submittedName>
</protein>
<reference evidence="1 2" key="1">
    <citation type="journal article" date="2024" name="Plant J.">
        <title>Genome sequences and population genomics reveal climatic adaptation and genomic divergence between two closely related sweetgum species.</title>
        <authorList>
            <person name="Xu W.Q."/>
            <person name="Ren C.Q."/>
            <person name="Zhang X.Y."/>
            <person name="Comes H.P."/>
            <person name="Liu X.H."/>
            <person name="Li Y.G."/>
            <person name="Kettle C.J."/>
            <person name="Jalonen R."/>
            <person name="Gaisberger H."/>
            <person name="Ma Y.Z."/>
            <person name="Qiu Y.X."/>
        </authorList>
    </citation>
    <scope>NUCLEOTIDE SEQUENCE [LARGE SCALE GENOMIC DNA]</scope>
    <source>
        <strain evidence="1">Hangzhou</strain>
    </source>
</reference>
<dbReference type="EMBL" id="JBBPBK010000003">
    <property type="protein sequence ID" value="KAK9288297.1"/>
    <property type="molecule type" value="Genomic_DNA"/>
</dbReference>
<evidence type="ECO:0000313" key="1">
    <source>
        <dbReference type="EMBL" id="KAK9288297.1"/>
    </source>
</evidence>
<dbReference type="SUPFAM" id="SSF53474">
    <property type="entry name" value="alpha/beta-Hydrolases"/>
    <property type="match status" value="1"/>
</dbReference>
<dbReference type="Gene3D" id="3.40.50.1820">
    <property type="entry name" value="alpha/beta hydrolase"/>
    <property type="match status" value="1"/>
</dbReference>
<dbReference type="Proteomes" id="UP001415857">
    <property type="component" value="Unassembled WGS sequence"/>
</dbReference>
<dbReference type="AlphaFoldDB" id="A0AAP0S0E3"/>
<keyword evidence="2" id="KW-1185">Reference proteome</keyword>
<dbReference type="PANTHER" id="PTHR17630">
    <property type="entry name" value="DIENELACTONE HYDROLASE"/>
    <property type="match status" value="1"/>
</dbReference>
<name>A0AAP0S0E3_LIQFO</name>
<accession>A0AAP0S0E3</accession>
<dbReference type="InterPro" id="IPR029058">
    <property type="entry name" value="AB_hydrolase_fold"/>
</dbReference>
<proteinExistence type="predicted"/>
<evidence type="ECO:0000313" key="2">
    <source>
        <dbReference type="Proteomes" id="UP001415857"/>
    </source>
</evidence>
<gene>
    <name evidence="1" type="ORF">L1049_016748</name>
</gene>
<comment type="caution">
    <text evidence="1">The sequence shown here is derived from an EMBL/GenBank/DDBJ whole genome shotgun (WGS) entry which is preliminary data.</text>
</comment>
<organism evidence="1 2">
    <name type="scientific">Liquidambar formosana</name>
    <name type="common">Formosan gum</name>
    <dbReference type="NCBI Taxonomy" id="63359"/>
    <lineage>
        <taxon>Eukaryota</taxon>
        <taxon>Viridiplantae</taxon>
        <taxon>Streptophyta</taxon>
        <taxon>Embryophyta</taxon>
        <taxon>Tracheophyta</taxon>
        <taxon>Spermatophyta</taxon>
        <taxon>Magnoliopsida</taxon>
        <taxon>eudicotyledons</taxon>
        <taxon>Gunneridae</taxon>
        <taxon>Pentapetalae</taxon>
        <taxon>Saxifragales</taxon>
        <taxon>Altingiaceae</taxon>
        <taxon>Liquidambar</taxon>
    </lineage>
</organism>
<sequence>MATSQCLENPPILSSTCGEGCVQELGGLQTYITGPQDSKLAILVISDAYGMVVVKLASSDDIRAAVLLHPGPITVDEIKNVKIPLVILGAEIDNHSPPEQLKQLGEILSGKSNDSLGETENPSIQRRFKVKLNLPGDTQCRFFMMGKRPRFKHPTMCLLCAAAENSYPRKCATSGITGNATYNYDGWTVTCGDPRH</sequence>
<dbReference type="PANTHER" id="PTHR17630:SF52">
    <property type="entry name" value="ENDO-1,3-1,4-BETA-D-GLUCANASE-LIKE PROTEIN"/>
    <property type="match status" value="1"/>
</dbReference>